<name>A0A0C3QQ28_9AGAM</name>
<sequence>MSIQYFPFRRLCGYWSMDRPKSLYLLRELFIVSDLFCFVHHLFINGNAVLVQQSFGFRYPLSNKLHTEENNQQQKYPEPMNSSSLRWGGQPRKMEIA</sequence>
<dbReference type="EMBL" id="KN822981">
    <property type="protein sequence ID" value="KIO29574.1"/>
    <property type="molecule type" value="Genomic_DNA"/>
</dbReference>
<accession>A0A0C3QQ28</accession>
<organism evidence="2 3">
    <name type="scientific">Tulasnella calospora MUT 4182</name>
    <dbReference type="NCBI Taxonomy" id="1051891"/>
    <lineage>
        <taxon>Eukaryota</taxon>
        <taxon>Fungi</taxon>
        <taxon>Dikarya</taxon>
        <taxon>Basidiomycota</taxon>
        <taxon>Agaricomycotina</taxon>
        <taxon>Agaricomycetes</taxon>
        <taxon>Cantharellales</taxon>
        <taxon>Tulasnellaceae</taxon>
        <taxon>Tulasnella</taxon>
    </lineage>
</organism>
<reference evidence="2 3" key="1">
    <citation type="submission" date="2014-04" db="EMBL/GenBank/DDBJ databases">
        <authorList>
            <consortium name="DOE Joint Genome Institute"/>
            <person name="Kuo A."/>
            <person name="Girlanda M."/>
            <person name="Perotto S."/>
            <person name="Kohler A."/>
            <person name="Nagy L.G."/>
            <person name="Floudas D."/>
            <person name="Copeland A."/>
            <person name="Barry K.W."/>
            <person name="Cichocki N."/>
            <person name="Veneault-Fourrey C."/>
            <person name="LaButti K."/>
            <person name="Lindquist E.A."/>
            <person name="Lipzen A."/>
            <person name="Lundell T."/>
            <person name="Morin E."/>
            <person name="Murat C."/>
            <person name="Sun H."/>
            <person name="Tunlid A."/>
            <person name="Henrissat B."/>
            <person name="Grigoriev I.V."/>
            <person name="Hibbett D.S."/>
            <person name="Martin F."/>
            <person name="Nordberg H.P."/>
            <person name="Cantor M.N."/>
            <person name="Hua S.X."/>
        </authorList>
    </citation>
    <scope>NUCLEOTIDE SEQUENCE [LARGE SCALE GENOMIC DNA]</scope>
    <source>
        <strain evidence="2 3">MUT 4182</strain>
    </source>
</reference>
<evidence type="ECO:0000313" key="2">
    <source>
        <dbReference type="EMBL" id="KIO29574.1"/>
    </source>
</evidence>
<feature type="region of interest" description="Disordered" evidence="1">
    <location>
        <begin position="68"/>
        <end position="97"/>
    </location>
</feature>
<dbReference type="HOGENOM" id="CLU_2348226_0_0_1"/>
<dbReference type="AlphaFoldDB" id="A0A0C3QQ28"/>
<dbReference type="Proteomes" id="UP000054248">
    <property type="component" value="Unassembled WGS sequence"/>
</dbReference>
<reference evidence="3" key="2">
    <citation type="submission" date="2015-01" db="EMBL/GenBank/DDBJ databases">
        <title>Evolutionary Origins and Diversification of the Mycorrhizal Mutualists.</title>
        <authorList>
            <consortium name="DOE Joint Genome Institute"/>
            <consortium name="Mycorrhizal Genomics Consortium"/>
            <person name="Kohler A."/>
            <person name="Kuo A."/>
            <person name="Nagy L.G."/>
            <person name="Floudas D."/>
            <person name="Copeland A."/>
            <person name="Barry K.W."/>
            <person name="Cichocki N."/>
            <person name="Veneault-Fourrey C."/>
            <person name="LaButti K."/>
            <person name="Lindquist E.A."/>
            <person name="Lipzen A."/>
            <person name="Lundell T."/>
            <person name="Morin E."/>
            <person name="Murat C."/>
            <person name="Riley R."/>
            <person name="Ohm R."/>
            <person name="Sun H."/>
            <person name="Tunlid A."/>
            <person name="Henrissat B."/>
            <person name="Grigoriev I.V."/>
            <person name="Hibbett D.S."/>
            <person name="Martin F."/>
        </authorList>
    </citation>
    <scope>NUCLEOTIDE SEQUENCE [LARGE SCALE GENOMIC DNA]</scope>
    <source>
        <strain evidence="3">MUT 4182</strain>
    </source>
</reference>
<keyword evidence="3" id="KW-1185">Reference proteome</keyword>
<feature type="compositionally biased region" description="Polar residues" evidence="1">
    <location>
        <begin position="70"/>
        <end position="85"/>
    </location>
</feature>
<proteinExistence type="predicted"/>
<protein>
    <submittedName>
        <fullName evidence="2">Uncharacterized protein</fullName>
    </submittedName>
</protein>
<evidence type="ECO:0000313" key="3">
    <source>
        <dbReference type="Proteomes" id="UP000054248"/>
    </source>
</evidence>
<evidence type="ECO:0000256" key="1">
    <source>
        <dbReference type="SAM" id="MobiDB-lite"/>
    </source>
</evidence>
<gene>
    <name evidence="2" type="ORF">M407DRAFT_167216</name>
</gene>